<dbReference type="Proteomes" id="UP000626244">
    <property type="component" value="Unassembled WGS sequence"/>
</dbReference>
<proteinExistence type="predicted"/>
<evidence type="ECO:0000256" key="1">
    <source>
        <dbReference type="SAM" id="Phobius"/>
    </source>
</evidence>
<keyword evidence="1" id="KW-1133">Transmembrane helix</keyword>
<evidence type="ECO:0000313" key="3">
    <source>
        <dbReference type="Proteomes" id="UP000626244"/>
    </source>
</evidence>
<gene>
    <name evidence="2" type="ORF">GCM10007380_08930</name>
</gene>
<feature type="transmembrane region" description="Helical" evidence="1">
    <location>
        <begin position="6"/>
        <end position="26"/>
    </location>
</feature>
<protein>
    <submittedName>
        <fullName evidence="2">Uncharacterized protein</fullName>
    </submittedName>
</protein>
<dbReference type="AlphaFoldDB" id="A0A8J3EWP1"/>
<dbReference type="OrthoDB" id="2942251at2"/>
<evidence type="ECO:0000313" key="2">
    <source>
        <dbReference type="EMBL" id="GGI11655.1"/>
    </source>
</evidence>
<name>A0A8J3EWP1_9BACI</name>
<dbReference type="PROSITE" id="PS51257">
    <property type="entry name" value="PROKAR_LIPOPROTEIN"/>
    <property type="match status" value="1"/>
</dbReference>
<keyword evidence="1" id="KW-0472">Membrane</keyword>
<comment type="caution">
    <text evidence="2">The sequence shown here is derived from an EMBL/GenBank/DDBJ whole genome shotgun (WGS) entry which is preliminary data.</text>
</comment>
<keyword evidence="3" id="KW-1185">Reference proteome</keyword>
<dbReference type="RefSeq" id="WP_087999130.1">
    <property type="nucleotide sequence ID" value="NZ_BMHB01000001.1"/>
</dbReference>
<sequence>MNSKNLIIASVILSLGIIIGCLLLSLKFSSSIKVPNNKIVVENKVLMDINEASKFLGLSVDEIKEIINAEQESLDKYGGFNGIRLPFIVINRSYFFERTSLMIWVKDSFDNHRIYNDGKMN</sequence>
<organism evidence="2 3">
    <name type="scientific">Gottfriedia solisilvae</name>
    <dbReference type="NCBI Taxonomy" id="1516104"/>
    <lineage>
        <taxon>Bacteria</taxon>
        <taxon>Bacillati</taxon>
        <taxon>Bacillota</taxon>
        <taxon>Bacilli</taxon>
        <taxon>Bacillales</taxon>
        <taxon>Bacillaceae</taxon>
        <taxon>Gottfriedia</taxon>
    </lineage>
</organism>
<keyword evidence="1" id="KW-0812">Transmembrane</keyword>
<accession>A0A8J3EWP1</accession>
<reference evidence="3" key="1">
    <citation type="journal article" date="2019" name="Int. J. Syst. Evol. Microbiol.">
        <title>The Global Catalogue of Microorganisms (GCM) 10K type strain sequencing project: providing services to taxonomists for standard genome sequencing and annotation.</title>
        <authorList>
            <consortium name="The Broad Institute Genomics Platform"/>
            <consortium name="The Broad Institute Genome Sequencing Center for Infectious Disease"/>
            <person name="Wu L."/>
            <person name="Ma J."/>
        </authorList>
    </citation>
    <scope>NUCLEOTIDE SEQUENCE [LARGE SCALE GENOMIC DNA]</scope>
    <source>
        <strain evidence="3">CGMCC 1.14993</strain>
    </source>
</reference>
<dbReference type="EMBL" id="BMHB01000001">
    <property type="protein sequence ID" value="GGI11655.1"/>
    <property type="molecule type" value="Genomic_DNA"/>
</dbReference>